<evidence type="ECO:0000256" key="1">
    <source>
        <dbReference type="SAM" id="MobiDB-lite"/>
    </source>
</evidence>
<name>A0ABT5BIV7_9BACT</name>
<protein>
    <submittedName>
        <fullName evidence="3">HEAT repeat domain-containing protein</fullName>
    </submittedName>
</protein>
<proteinExistence type="predicted"/>
<sequence length="565" mass="58255">MATPLSALSLIAWLALAGAAPGGSSMSLGAGPGGQVRSGMSERPGPLLALAPARGGKAKASAPEPAPAPIPPAYGPEQARADIELVLTGRGQDYLQARARLEQHPTVAAPLVTARMTATPAPTAVEQRRLLALLGGIARPEDVPLFADAMRRDVAAAAKQSQEQGIELPAAEPWREILRAQGPAAAPALTGLVAEKSFSEELRGLLLADLVAVTPADKLPELVALVGLGAPSLRAALRQAIARRAHASAGERAQLVQVVDAAIEAREPARLPGLVLLRAAIGGRDDGVFTQRAAALAEDAAAEFAARVAALRVLVARRSDPAAQTVLARLAEQHLPADKRVELRSEILGSLALAGLEPGPAAAVVDRLQLTGADAPRVAVAAFAVATLPADGAWLDVSQRHAWPEVRAAALARVDGPCSAGLLRRLRDGTSTSGNTFETDATVAREVIAALGRCGGPDAFAALQAVVVDADQNVDRRAEAARQLVDRHGSAGADVVAAVLRSTDDLAVALRLVRALQRYADDKAAPSDDVRAALCAASKREELATSAQRAVRGLFPDLDDPCASN</sequence>
<feature type="chain" id="PRO_5045917713" evidence="2">
    <location>
        <begin position="20"/>
        <end position="565"/>
    </location>
</feature>
<gene>
    <name evidence="3" type="ORF">POL58_40460</name>
</gene>
<keyword evidence="2" id="KW-0732">Signal</keyword>
<dbReference type="EMBL" id="JAQNDN010000024">
    <property type="protein sequence ID" value="MDC0674090.1"/>
    <property type="molecule type" value="Genomic_DNA"/>
</dbReference>
<keyword evidence="4" id="KW-1185">Reference proteome</keyword>
<evidence type="ECO:0000256" key="2">
    <source>
        <dbReference type="SAM" id="SignalP"/>
    </source>
</evidence>
<accession>A0ABT5BIV7</accession>
<comment type="caution">
    <text evidence="3">The sequence shown here is derived from an EMBL/GenBank/DDBJ whole genome shotgun (WGS) entry which is preliminary data.</text>
</comment>
<evidence type="ECO:0000313" key="4">
    <source>
        <dbReference type="Proteomes" id="UP001217838"/>
    </source>
</evidence>
<feature type="region of interest" description="Disordered" evidence="1">
    <location>
        <begin position="28"/>
        <end position="73"/>
    </location>
</feature>
<reference evidence="3 4" key="1">
    <citation type="submission" date="2022-11" db="EMBL/GenBank/DDBJ databases">
        <title>Minimal conservation of predation-associated metabolite biosynthetic gene clusters underscores biosynthetic potential of Myxococcota including descriptions for ten novel species: Archangium lansinium sp. nov., Myxococcus landrumus sp. nov., Nannocystis bai.</title>
        <authorList>
            <person name="Ahearne A."/>
            <person name="Stevens C."/>
            <person name="Dowd S."/>
        </authorList>
    </citation>
    <scope>NUCLEOTIDE SEQUENCE [LARGE SCALE GENOMIC DNA]</scope>
    <source>
        <strain evidence="3 4">NCELM</strain>
    </source>
</reference>
<feature type="compositionally biased region" description="Pro residues" evidence="1">
    <location>
        <begin position="64"/>
        <end position="73"/>
    </location>
</feature>
<dbReference type="RefSeq" id="WP_272008028.1">
    <property type="nucleotide sequence ID" value="NZ_JAQNDN010000024.1"/>
</dbReference>
<feature type="signal peptide" evidence="2">
    <location>
        <begin position="1"/>
        <end position="19"/>
    </location>
</feature>
<organism evidence="3 4">
    <name type="scientific">Nannocystis radixulma</name>
    <dbReference type="NCBI Taxonomy" id="2995305"/>
    <lineage>
        <taxon>Bacteria</taxon>
        <taxon>Pseudomonadati</taxon>
        <taxon>Myxococcota</taxon>
        <taxon>Polyangia</taxon>
        <taxon>Nannocystales</taxon>
        <taxon>Nannocystaceae</taxon>
        <taxon>Nannocystis</taxon>
    </lineage>
</organism>
<evidence type="ECO:0000313" key="3">
    <source>
        <dbReference type="EMBL" id="MDC0674090.1"/>
    </source>
</evidence>
<dbReference type="Proteomes" id="UP001217838">
    <property type="component" value="Unassembled WGS sequence"/>
</dbReference>